<name>A0ABZ0IWX3_9BACT</name>
<dbReference type="EMBL" id="CP136051">
    <property type="protein sequence ID" value="WOK09557.1"/>
    <property type="molecule type" value="Genomic_DNA"/>
</dbReference>
<evidence type="ECO:0000313" key="2">
    <source>
        <dbReference type="Proteomes" id="UP001302349"/>
    </source>
</evidence>
<gene>
    <name evidence="1" type="ORF">RT717_13000</name>
</gene>
<dbReference type="Proteomes" id="UP001302349">
    <property type="component" value="Chromosome"/>
</dbReference>
<sequence length="142" mass="15822">MLRLLFAMTFPVIVGSVELSAQNCKITVSGLRNDKGQVTMYVFDNAIGFPEERERASQVVSETISNKESVFVLQVTPGDYAVTFLHDENLDGEMQYSWIGMPTEGFGFSNDPRVKLSAPSFDACRFRVTKDGCALTVKAKYF</sequence>
<reference evidence="1 2" key="1">
    <citation type="journal article" date="2023" name="Microbiol. Resour. Announc.">
        <title>Complete Genome Sequence of Imperialibacter roseus strain P4T.</title>
        <authorList>
            <person name="Tizabi D.R."/>
            <person name="Bachvaroff T."/>
            <person name="Hill R.T."/>
        </authorList>
    </citation>
    <scope>NUCLEOTIDE SEQUENCE [LARGE SCALE GENOMIC DNA]</scope>
    <source>
        <strain evidence="1 2">P4T</strain>
    </source>
</reference>
<organism evidence="1 2">
    <name type="scientific">Imperialibacter roseus</name>
    <dbReference type="NCBI Taxonomy" id="1324217"/>
    <lineage>
        <taxon>Bacteria</taxon>
        <taxon>Pseudomonadati</taxon>
        <taxon>Bacteroidota</taxon>
        <taxon>Cytophagia</taxon>
        <taxon>Cytophagales</taxon>
        <taxon>Flammeovirgaceae</taxon>
        <taxon>Imperialibacter</taxon>
    </lineage>
</organism>
<accession>A0ABZ0IWX3</accession>
<evidence type="ECO:0000313" key="1">
    <source>
        <dbReference type="EMBL" id="WOK09557.1"/>
    </source>
</evidence>
<dbReference type="InterPro" id="IPR018673">
    <property type="entry name" value="DUF2141"/>
</dbReference>
<protein>
    <submittedName>
        <fullName evidence="1">DUF2141 domain-containing protein</fullName>
    </submittedName>
</protein>
<proteinExistence type="predicted"/>
<dbReference type="Pfam" id="PF09912">
    <property type="entry name" value="DUF2141"/>
    <property type="match status" value="1"/>
</dbReference>
<keyword evidence="2" id="KW-1185">Reference proteome</keyword>
<dbReference type="RefSeq" id="WP_317492171.1">
    <property type="nucleotide sequence ID" value="NZ_CP136051.1"/>
</dbReference>